<evidence type="ECO:0000259" key="1">
    <source>
        <dbReference type="Pfam" id="PF14213"/>
    </source>
</evidence>
<proteinExistence type="predicted"/>
<dbReference type="Proteomes" id="UP000235330">
    <property type="component" value="Unassembled WGS sequence"/>
</dbReference>
<name>A0A2N7FPZ1_VIBSP</name>
<dbReference type="RefSeq" id="WP_102515097.1">
    <property type="nucleotide sequence ID" value="NZ_CAWNSM010000002.1"/>
</dbReference>
<dbReference type="Pfam" id="PF14213">
    <property type="entry name" value="DUF4325"/>
    <property type="match status" value="1"/>
</dbReference>
<dbReference type="EMBL" id="MCWU01000002">
    <property type="protein sequence ID" value="PMJ71386.1"/>
    <property type="molecule type" value="Genomic_DNA"/>
</dbReference>
<reference evidence="3" key="1">
    <citation type="submission" date="2016-07" db="EMBL/GenBank/DDBJ databases">
        <title>Nontailed viruses are major unrecognized killers of bacteria in the ocean.</title>
        <authorList>
            <person name="Kauffman K."/>
            <person name="Hussain F."/>
            <person name="Yang J."/>
            <person name="Arevalo P."/>
            <person name="Brown J."/>
            <person name="Cutler M."/>
            <person name="Kelly L."/>
            <person name="Polz M.F."/>
        </authorList>
    </citation>
    <scope>NUCLEOTIDE SEQUENCE [LARGE SCALE GENOMIC DNA]</scope>
    <source>
        <strain evidence="3">10N.261.55.E11</strain>
    </source>
</reference>
<organism evidence="2 3">
    <name type="scientific">Vibrio splendidus</name>
    <dbReference type="NCBI Taxonomy" id="29497"/>
    <lineage>
        <taxon>Bacteria</taxon>
        <taxon>Pseudomonadati</taxon>
        <taxon>Pseudomonadota</taxon>
        <taxon>Gammaproteobacteria</taxon>
        <taxon>Vibrionales</taxon>
        <taxon>Vibrionaceae</taxon>
        <taxon>Vibrio</taxon>
    </lineage>
</organism>
<sequence length="105" mass="11621">MNLNIKDFTKFPGARYRSLGPASGEEYRDDILLPAIAEHNSEIVVNLDGAFGYGSSFLEEIFGGCIRKGIQPETMRVIIGKIVSNDDPDLILEINEYVEDAISAR</sequence>
<comment type="caution">
    <text evidence="2">The sequence shown here is derived from an EMBL/GenBank/DDBJ whole genome shotgun (WGS) entry which is preliminary data.</text>
</comment>
<evidence type="ECO:0000313" key="2">
    <source>
        <dbReference type="EMBL" id="PMJ71386.1"/>
    </source>
</evidence>
<protein>
    <submittedName>
        <fullName evidence="2">DUF4325 domain-containing protein</fullName>
    </submittedName>
</protein>
<dbReference type="InterPro" id="IPR025474">
    <property type="entry name" value="DUF4325"/>
</dbReference>
<dbReference type="AlphaFoldDB" id="A0A2N7FPZ1"/>
<accession>A0A2N7FPZ1</accession>
<gene>
    <name evidence="2" type="ORF">BCU17_00425</name>
</gene>
<evidence type="ECO:0000313" key="3">
    <source>
        <dbReference type="Proteomes" id="UP000235330"/>
    </source>
</evidence>
<feature type="domain" description="DUF4325" evidence="1">
    <location>
        <begin position="24"/>
        <end position="76"/>
    </location>
</feature>